<evidence type="ECO:0000313" key="5">
    <source>
        <dbReference type="EMBL" id="ROW15637.1"/>
    </source>
</evidence>
<dbReference type="Pfam" id="PF13176">
    <property type="entry name" value="TPR_7"/>
    <property type="match status" value="2"/>
</dbReference>
<feature type="region of interest" description="Disordered" evidence="4">
    <location>
        <begin position="319"/>
        <end position="352"/>
    </location>
</feature>
<dbReference type="PANTHER" id="PTHR15704:SF7">
    <property type="entry name" value="SUPERKILLER COMPLEX PROTEIN 3"/>
    <property type="match status" value="1"/>
</dbReference>
<feature type="repeat" description="TPR" evidence="3">
    <location>
        <begin position="457"/>
        <end position="490"/>
    </location>
</feature>
<evidence type="ECO:0000313" key="6">
    <source>
        <dbReference type="Proteomes" id="UP000285146"/>
    </source>
</evidence>
<feature type="compositionally biased region" description="Acidic residues" evidence="4">
    <location>
        <begin position="337"/>
        <end position="346"/>
    </location>
</feature>
<reference evidence="5 6" key="1">
    <citation type="submission" date="2015-09" db="EMBL/GenBank/DDBJ databases">
        <title>Host preference determinants of Valsa canker pathogens revealed by comparative genomics.</title>
        <authorList>
            <person name="Yin Z."/>
            <person name="Huang L."/>
        </authorList>
    </citation>
    <scope>NUCLEOTIDE SEQUENCE [LARGE SCALE GENOMIC DNA]</scope>
    <source>
        <strain evidence="5 6">SXYLt</strain>
    </source>
</reference>
<comment type="caution">
    <text evidence="5">The sequence shown here is derived from an EMBL/GenBank/DDBJ whole genome shotgun (WGS) entry which is preliminary data.</text>
</comment>
<dbReference type="InterPro" id="IPR011990">
    <property type="entry name" value="TPR-like_helical_dom_sf"/>
</dbReference>
<feature type="repeat" description="TPR" evidence="3">
    <location>
        <begin position="1198"/>
        <end position="1231"/>
    </location>
</feature>
<dbReference type="Gene3D" id="1.25.40.10">
    <property type="entry name" value="Tetratricopeptide repeat domain"/>
    <property type="match status" value="5"/>
</dbReference>
<name>A0A423XHE7_9PEZI</name>
<proteinExistence type="predicted"/>
<evidence type="ECO:0000256" key="2">
    <source>
        <dbReference type="ARBA" id="ARBA00022803"/>
    </source>
</evidence>
<evidence type="ECO:0008006" key="7">
    <source>
        <dbReference type="Google" id="ProtNLM"/>
    </source>
</evidence>
<dbReference type="SUPFAM" id="SSF48452">
    <property type="entry name" value="TPR-like"/>
    <property type="match status" value="4"/>
</dbReference>
<dbReference type="InterPro" id="IPR039226">
    <property type="entry name" value="Ski3/TTC37"/>
</dbReference>
<keyword evidence="1" id="KW-0677">Repeat</keyword>
<dbReference type="InParanoid" id="A0A423XHE7"/>
<dbReference type="STRING" id="1230097.A0A423XHE7"/>
<dbReference type="InterPro" id="IPR040962">
    <property type="entry name" value="TPR_22"/>
</dbReference>
<dbReference type="GO" id="GO:0006401">
    <property type="term" value="P:RNA catabolic process"/>
    <property type="evidence" value="ECO:0007669"/>
    <property type="project" value="InterPro"/>
</dbReference>
<feature type="repeat" description="TPR" evidence="3">
    <location>
        <begin position="1150"/>
        <end position="1183"/>
    </location>
</feature>
<evidence type="ECO:0000256" key="4">
    <source>
        <dbReference type="SAM" id="MobiDB-lite"/>
    </source>
</evidence>
<dbReference type="Pfam" id="PF13432">
    <property type="entry name" value="TPR_16"/>
    <property type="match status" value="4"/>
</dbReference>
<gene>
    <name evidence="5" type="ORF">VPNG_02051</name>
</gene>
<dbReference type="SMART" id="SM00028">
    <property type="entry name" value="TPR"/>
    <property type="match status" value="10"/>
</dbReference>
<dbReference type="InterPro" id="IPR019734">
    <property type="entry name" value="TPR_rpt"/>
</dbReference>
<dbReference type="EMBL" id="LKEB01000008">
    <property type="protein sequence ID" value="ROW15637.1"/>
    <property type="molecule type" value="Genomic_DNA"/>
</dbReference>
<accession>A0A423XHE7</accession>
<evidence type="ECO:0000256" key="1">
    <source>
        <dbReference type="ARBA" id="ARBA00022737"/>
    </source>
</evidence>
<sequence>MSSSKAALKAIADAVKQQKYDDALEQAQEFIQREPKNYQALVLLALALDKTNKLDEAEKTYEAAAKLKPNDAQALQGLIKLYERQGAKKLSSHQNAIVRLAEILRDSEQTYKYQKIIDDFVSFARAEGSPDQYVDALSLTLPDSPVYSAVEGRTRPAETYETIAKILEADEKKRINTLIGERRTRIGARVSEVTVEVKREILGRSRLGHFYREIINWSNDDDVRRQYEEKLLQHHYDRLLVFPAGQDKSQELQTVLKLAGDMVIIKHPFRLAWEITINWRDFKETKEWDVNILREYCTFFPDSDLCRVISGYLSSDISPFPKLEPQPESPADKSEAQEESEDDDDGGAPTTVIPLTEEDRLVMMSEGILTAKSLFAYRLVAEYFEYLQEYEGNVETLRKALALLKSEREKTGMDFQNTKDVYNIHLATALVFYQSPRHHQEAKTLFDGVLARDPTSTPALIGVGLIFEEEEEYGEAVDFLERALQRDPENLRVRSEAAWVKALKGDYTTSASELEQCIPLIAAKGDAYKDLLAQTQYRLGSCLWNVDTSKAARKNRAPGSAYGYFLDSLKSNLNFAPSYTALGVYYADYAKDKKRARKCFQKAVEQSPSEVISAERLARSFADEADWDRVELVAQRVVDSGKVKPPPGSKRKGISWPFAALGVAELHKQEFHKAIVSFQAALRMSPNDYHSWVGLGESYYSSGRYVSATKAIQNAQRLEQELEPIGPNETWFTKFMLANIKRELGEFDEAVELYQEVMQSRPDEEGVAIALMQALVDNAADSLEKGLFGKSVTIANDALEFAVKAPESIKDSFNFWKAVADSCSIFTSIQSRLADLPIENIRTLIGADDDKPEYEALKEVDGVGNGVIFAEGKFPDDEQVGVELTRALHATILAHKRAVYASANDVYAQSVAYYNLGWAEQRAHTCLPENLRKKSSRYSKSAIRCFKRAIELEAGNSEFWNALGVVTSQVSPAVSQHAFVRSLYLNERSAQAWTNLGTLGLIQNDLQLANEALTRAQSTDPDYAHAWLGQGLVALLHGDVKEARSLFTHAMEISESSSLVSRQQYSQSIFDHILTGPSSTSVTSLIQAIFALGQLRGLRPQNLAYGHLCTLFQERTHDSQKPVEILEEICSTLEADYEITESAQSLKRFALAKTDLARAYLAVGRYDEAVDCGETSLELSSDESDNELTAEERRKARLSAHVTVGLAQYHRGQPDEAVAYFDSALQESDNNPDAVCLLAQILWATGSDDARETARTKLFEVIEERPDHVQSVVLLGVIAILDEDEESLEAVVSELEGLRTNEKVTSAEQFQIGEVLQAAAAASNKDAEANLLTAAQTDVMLYPNLPHGWSSLGDAAAEQDEPSRKMAVLVASQGLPPKGDLGAEDLAKSYSATGRAVDGQVSLVLAPWLRDAWQGLADAVGGA</sequence>
<dbReference type="Proteomes" id="UP000285146">
    <property type="component" value="Unassembled WGS sequence"/>
</dbReference>
<dbReference type="Pfam" id="PF14559">
    <property type="entry name" value="TPR_19"/>
    <property type="match status" value="1"/>
</dbReference>
<dbReference type="PROSITE" id="PS50005">
    <property type="entry name" value="TPR"/>
    <property type="match status" value="8"/>
</dbReference>
<dbReference type="FunCoup" id="A0A423XHE7">
    <property type="interactions" value="483"/>
</dbReference>
<dbReference type="PROSITE" id="PS50293">
    <property type="entry name" value="TPR_REGION"/>
    <property type="match status" value="1"/>
</dbReference>
<evidence type="ECO:0000256" key="3">
    <source>
        <dbReference type="PROSITE-ProRule" id="PRU00339"/>
    </source>
</evidence>
<dbReference type="Pfam" id="PF18833">
    <property type="entry name" value="TPR_22"/>
    <property type="match status" value="1"/>
</dbReference>
<keyword evidence="2 3" id="KW-0802">TPR repeat</keyword>
<dbReference type="OrthoDB" id="421075at2759"/>
<feature type="repeat" description="TPR" evidence="3">
    <location>
        <begin position="38"/>
        <end position="71"/>
    </location>
</feature>
<keyword evidence="6" id="KW-1185">Reference proteome</keyword>
<feature type="repeat" description="TPR" evidence="3">
    <location>
        <begin position="731"/>
        <end position="764"/>
    </location>
</feature>
<organism evidence="5 6">
    <name type="scientific">Cytospora leucostoma</name>
    <dbReference type="NCBI Taxonomy" id="1230097"/>
    <lineage>
        <taxon>Eukaryota</taxon>
        <taxon>Fungi</taxon>
        <taxon>Dikarya</taxon>
        <taxon>Ascomycota</taxon>
        <taxon>Pezizomycotina</taxon>
        <taxon>Sordariomycetes</taxon>
        <taxon>Sordariomycetidae</taxon>
        <taxon>Diaporthales</taxon>
        <taxon>Cytosporaceae</taxon>
        <taxon>Cytospora</taxon>
    </lineage>
</organism>
<dbReference type="GO" id="GO:0055087">
    <property type="term" value="C:Ski complex"/>
    <property type="evidence" value="ECO:0007669"/>
    <property type="project" value="InterPro"/>
</dbReference>
<dbReference type="PANTHER" id="PTHR15704">
    <property type="entry name" value="SUPERKILLER 3 PROTEIN-RELATED"/>
    <property type="match status" value="1"/>
</dbReference>
<feature type="repeat" description="TPR" evidence="3">
    <location>
        <begin position="990"/>
        <end position="1023"/>
    </location>
</feature>
<feature type="repeat" description="TPR" evidence="3">
    <location>
        <begin position="1024"/>
        <end position="1057"/>
    </location>
</feature>
<protein>
    <recommendedName>
        <fullName evidence="7">UDP-N-acetylglucosamine--peptide N-acetylglucosaminyltransferase SPINDLY</fullName>
    </recommendedName>
</protein>
<feature type="repeat" description="TPR" evidence="3">
    <location>
        <begin position="655"/>
        <end position="688"/>
    </location>
</feature>